<proteinExistence type="predicted"/>
<gene>
    <name evidence="2" type="ORF">QCA50_005563</name>
</gene>
<dbReference type="InterPro" id="IPR001810">
    <property type="entry name" value="F-box_dom"/>
</dbReference>
<organism evidence="2 3">
    <name type="scientific">Cerrena zonata</name>
    <dbReference type="NCBI Taxonomy" id="2478898"/>
    <lineage>
        <taxon>Eukaryota</taxon>
        <taxon>Fungi</taxon>
        <taxon>Dikarya</taxon>
        <taxon>Basidiomycota</taxon>
        <taxon>Agaricomycotina</taxon>
        <taxon>Agaricomycetes</taxon>
        <taxon>Polyporales</taxon>
        <taxon>Cerrenaceae</taxon>
        <taxon>Cerrena</taxon>
    </lineage>
</organism>
<dbReference type="Proteomes" id="UP001385951">
    <property type="component" value="Unassembled WGS sequence"/>
</dbReference>
<protein>
    <recommendedName>
        <fullName evidence="1">F-box domain-containing protein</fullName>
    </recommendedName>
</protein>
<dbReference type="CDD" id="cd09917">
    <property type="entry name" value="F-box_SF"/>
    <property type="match status" value="1"/>
</dbReference>
<dbReference type="Pfam" id="PF00646">
    <property type="entry name" value="F-box"/>
    <property type="match status" value="1"/>
</dbReference>
<reference evidence="2 3" key="1">
    <citation type="submission" date="2022-09" db="EMBL/GenBank/DDBJ databases">
        <authorList>
            <person name="Palmer J.M."/>
        </authorList>
    </citation>
    <scope>NUCLEOTIDE SEQUENCE [LARGE SCALE GENOMIC DNA]</scope>
    <source>
        <strain evidence="2 3">DSM 7382</strain>
    </source>
</reference>
<evidence type="ECO:0000259" key="1">
    <source>
        <dbReference type="PROSITE" id="PS50181"/>
    </source>
</evidence>
<dbReference type="EMBL" id="JASBNA010000006">
    <property type="protein sequence ID" value="KAK7690465.1"/>
    <property type="molecule type" value="Genomic_DNA"/>
</dbReference>
<name>A0AAW0GAR7_9APHY</name>
<feature type="domain" description="F-box" evidence="1">
    <location>
        <begin position="43"/>
        <end position="92"/>
    </location>
</feature>
<comment type="caution">
    <text evidence="2">The sequence shown here is derived from an EMBL/GenBank/DDBJ whole genome shotgun (WGS) entry which is preliminary data.</text>
</comment>
<evidence type="ECO:0000313" key="3">
    <source>
        <dbReference type="Proteomes" id="UP001385951"/>
    </source>
</evidence>
<dbReference type="AlphaFoldDB" id="A0AAW0GAR7"/>
<sequence length="677" mass="78364">MDPKKQQQLAITPSYMKVRSINQGQDHEISHPETCHGHTSGFLRDLHHMPFDILFEMFSYLKPRHLLHMSRSSKPLRSLLTSRESYLLWKTSRSNLPSLPDRPSFLSELAYASLCFDNHCRGCDSPNVSWSRINWEVLYRYCRDCSNNDGVVFLHSIETTRRFIDSLNESPVPPPYVIMGEGSHDCTSLYYHKPTLQKYMSMWNDCNSDKEREELIEKYKRYKVNISSFTPVGRKWIEQCLYGPAEAIYRFRNHRYEEICYRLTELGYGKDLTYTHMLEECPIRRLLETSKINYSRPILGQTWVNISNTILPLIEQIRTDRLLTERTNTIYTRIRHLQLLLATWNKSVGFVTPSTRELLFIPEVASLIGAPQNQCISQEDLCQLEGVIYKFSQEWKQEQLALYTRIISASLMLSPNTNITSLAASHYSKCPRCSAVVSFPNALVHRCRCLAKPNRATDVYENVIGRLKGLDAISTLEHLTVLDDLQVIIEACGEDPTTVTTCAMDALDVRLECRVCRKDGFCDVYNWRRALQHAQRLHDPQWNSSIRAASWCQVDSTYFPIIKRLESKWQSDHLSSHEDVWVCTHCPSSTEYDDWNNQWHGSIRNTRARIIQHLTKEHNIENPGDGDLYQSPWRGSKITPGYVSLIFKGTKIGCNHEFQLSVGEAEVVDPPYNANDL</sequence>
<keyword evidence="3" id="KW-1185">Reference proteome</keyword>
<evidence type="ECO:0000313" key="2">
    <source>
        <dbReference type="EMBL" id="KAK7690465.1"/>
    </source>
</evidence>
<accession>A0AAW0GAR7</accession>
<dbReference type="PROSITE" id="PS50181">
    <property type="entry name" value="FBOX"/>
    <property type="match status" value="1"/>
</dbReference>